<reference evidence="4" key="1">
    <citation type="submission" date="2017-01" db="EMBL/GenBank/DDBJ databases">
        <authorList>
            <person name="Varghese N."/>
            <person name="Submissions S."/>
        </authorList>
    </citation>
    <scope>NUCLEOTIDE SEQUENCE [LARGE SCALE GENOMIC DNA]</scope>
    <source>
        <strain evidence="4">DSM 23145</strain>
    </source>
</reference>
<accession>A0A1N7N178</accession>
<evidence type="ECO:0000313" key="3">
    <source>
        <dbReference type="EMBL" id="SIS92028.1"/>
    </source>
</evidence>
<feature type="domain" description="Activator of Hsp90 ATPase homologue 1/2-like C-terminal" evidence="2">
    <location>
        <begin position="13"/>
        <end position="135"/>
    </location>
</feature>
<comment type="similarity">
    <text evidence="1">Belongs to the AHA1 family.</text>
</comment>
<evidence type="ECO:0000256" key="1">
    <source>
        <dbReference type="ARBA" id="ARBA00006817"/>
    </source>
</evidence>
<dbReference type="EMBL" id="FTOI01000011">
    <property type="protein sequence ID" value="SIS92028.1"/>
    <property type="molecule type" value="Genomic_DNA"/>
</dbReference>
<keyword evidence="4" id="KW-1185">Reference proteome</keyword>
<dbReference type="SUPFAM" id="SSF55961">
    <property type="entry name" value="Bet v1-like"/>
    <property type="match status" value="1"/>
</dbReference>
<dbReference type="AlphaFoldDB" id="A0A1N7N178"/>
<dbReference type="OrthoDB" id="384974at2"/>
<protein>
    <submittedName>
        <fullName evidence="3">Uncharacterized conserved protein YndB, AHSA1/START domain</fullName>
    </submittedName>
</protein>
<evidence type="ECO:0000259" key="2">
    <source>
        <dbReference type="Pfam" id="PF08327"/>
    </source>
</evidence>
<dbReference type="STRING" id="713588.SAMN05421789_11140"/>
<evidence type="ECO:0000313" key="4">
    <source>
        <dbReference type="Proteomes" id="UP000185839"/>
    </source>
</evidence>
<proteinExistence type="inferred from homology"/>
<dbReference type="Gene3D" id="3.30.530.20">
    <property type="match status" value="1"/>
</dbReference>
<dbReference type="InterPro" id="IPR023393">
    <property type="entry name" value="START-like_dom_sf"/>
</dbReference>
<dbReference type="RefSeq" id="WP_076387610.1">
    <property type="nucleotide sequence ID" value="NZ_FTOI01000011.1"/>
</dbReference>
<name>A0A1N7N178_9FLAO</name>
<sequence length="138" mass="16530">MEPIRIEITILEPTQKVWDLMTTPNHIEKWNFAHETWHCPKAENDLRVGGKFTYRMEAKDESFGFDLSGIYDEIIPLKKIKYHLEDGRLVEVFFNEIDPTTTEVVEIFEPETQNSREMQRDGWYAILNNFHKYVENYK</sequence>
<dbReference type="Proteomes" id="UP000185839">
    <property type="component" value="Unassembled WGS sequence"/>
</dbReference>
<gene>
    <name evidence="3" type="ORF">SAMN05421789_11140</name>
</gene>
<dbReference type="InterPro" id="IPR013538">
    <property type="entry name" value="ASHA1/2-like_C"/>
</dbReference>
<dbReference type="Pfam" id="PF08327">
    <property type="entry name" value="AHSA1"/>
    <property type="match status" value="1"/>
</dbReference>
<organism evidence="3 4">
    <name type="scientific">Kaistella chaponensis</name>
    <dbReference type="NCBI Taxonomy" id="713588"/>
    <lineage>
        <taxon>Bacteria</taxon>
        <taxon>Pseudomonadati</taxon>
        <taxon>Bacteroidota</taxon>
        <taxon>Flavobacteriia</taxon>
        <taxon>Flavobacteriales</taxon>
        <taxon>Weeksellaceae</taxon>
        <taxon>Chryseobacterium group</taxon>
        <taxon>Kaistella</taxon>
    </lineage>
</organism>